<evidence type="ECO:0000259" key="3">
    <source>
        <dbReference type="Pfam" id="PF09992"/>
    </source>
</evidence>
<dbReference type="Pfam" id="PF05036">
    <property type="entry name" value="SPOR"/>
    <property type="match status" value="1"/>
</dbReference>
<dbReference type="Gene3D" id="3.30.70.1070">
    <property type="entry name" value="Sporulation related repeat"/>
    <property type="match status" value="1"/>
</dbReference>
<dbReference type="PANTHER" id="PTHR40446:SF2">
    <property type="entry name" value="N-ACETYLGLUCOSAMINE-1-PHOSPHODIESTER ALPHA-N-ACETYLGLUCOSAMINIDASE"/>
    <property type="match status" value="1"/>
</dbReference>
<dbReference type="InterPro" id="IPR036680">
    <property type="entry name" value="SPOR-like_sf"/>
</dbReference>
<accession>A0A1I2KVA9</accession>
<reference evidence="4 5" key="1">
    <citation type="submission" date="2016-10" db="EMBL/GenBank/DDBJ databases">
        <authorList>
            <person name="de Groot N.N."/>
        </authorList>
    </citation>
    <scope>NUCLEOTIDE SEQUENCE [LARGE SCALE GENOMIC DNA]</scope>
    <source>
        <strain evidence="4 5">CGMCC 4.3510</strain>
    </source>
</reference>
<dbReference type="Pfam" id="PF09992">
    <property type="entry name" value="NAGPA"/>
    <property type="match status" value="1"/>
</dbReference>
<evidence type="ECO:0000259" key="2">
    <source>
        <dbReference type="Pfam" id="PF05036"/>
    </source>
</evidence>
<dbReference type="Proteomes" id="UP000199323">
    <property type="component" value="Unassembled WGS sequence"/>
</dbReference>
<dbReference type="PANTHER" id="PTHR40446">
    <property type="entry name" value="N-ACETYLGLUCOSAMINE-1-PHOSPHODIESTER ALPHA-N-ACETYLGLUCOSAMINIDASE"/>
    <property type="match status" value="1"/>
</dbReference>
<dbReference type="GO" id="GO:0042834">
    <property type="term" value="F:peptidoglycan binding"/>
    <property type="evidence" value="ECO:0007669"/>
    <property type="project" value="InterPro"/>
</dbReference>
<evidence type="ECO:0000313" key="4">
    <source>
        <dbReference type="EMBL" id="SFF70865.1"/>
    </source>
</evidence>
<dbReference type="SUPFAM" id="SSF110997">
    <property type="entry name" value="Sporulation related repeat"/>
    <property type="match status" value="1"/>
</dbReference>
<evidence type="ECO:0000313" key="5">
    <source>
        <dbReference type="Proteomes" id="UP000199323"/>
    </source>
</evidence>
<dbReference type="InterPro" id="IPR007730">
    <property type="entry name" value="SPOR-like_dom"/>
</dbReference>
<feature type="signal peptide" evidence="1">
    <location>
        <begin position="1"/>
        <end position="37"/>
    </location>
</feature>
<dbReference type="EMBL" id="FONG01000025">
    <property type="protein sequence ID" value="SFF70865.1"/>
    <property type="molecule type" value="Genomic_DNA"/>
</dbReference>
<gene>
    <name evidence="4" type="ORF">SAMN05216251_12544</name>
</gene>
<protein>
    <submittedName>
        <fullName evidence="4">Sporulation related domain-containing protein</fullName>
    </submittedName>
</protein>
<name>A0A1I2KVA9_9ACTN</name>
<feature type="domain" description="SPOR" evidence="2">
    <location>
        <begin position="113"/>
        <end position="178"/>
    </location>
</feature>
<organism evidence="4 5">
    <name type="scientific">Actinacidiphila alni</name>
    <dbReference type="NCBI Taxonomy" id="380248"/>
    <lineage>
        <taxon>Bacteria</taxon>
        <taxon>Bacillati</taxon>
        <taxon>Actinomycetota</taxon>
        <taxon>Actinomycetes</taxon>
        <taxon>Kitasatosporales</taxon>
        <taxon>Streptomycetaceae</taxon>
        <taxon>Actinacidiphila</taxon>
    </lineage>
</organism>
<dbReference type="InterPro" id="IPR018711">
    <property type="entry name" value="NAGPA"/>
</dbReference>
<feature type="chain" id="PRO_5011583583" evidence="1">
    <location>
        <begin position="38"/>
        <end position="555"/>
    </location>
</feature>
<keyword evidence="1" id="KW-0732">Signal</keyword>
<sequence>MGRRIRGAARIRVRTVMSAVAVVAALAPLGVDSAAQAVAPAHVTTSARPTAETAVLRHPSPVSARWTSRQVAPGVTVRSGTQWRSDAAPSWTVAVQRPATSRLTGAATAVEVNTKAWADDTAAALRAAGADPRVERVDWPDYTDTPHGTMGYRVRAGAYGTQADATAAATTLTAAGFRTAVEWTGYDAEQPADVESIHIAVIDPRVFRGTVTGTHDGNVAQRETTSSVAAKLGSLVAVNGGFFVTSDDDGVQGTQSALGVYDGRLASMAAGARAALILDHGGRHARIADLTSTAAARADGSSYAVQGVNRVPGTVRDCGRPGATPSELPWQDVTCHETDDLVLFTPLFGAALPTGSGAQAVLDAAGRVVSVGARGGRVPAGGSVLQGIGSAAGWLTAHARTGQRVAVDETVRDASGRIVPLGRGDSVVSAAPTLVENGRISIDAATEGTVDPGDLSFGYAWANVRQPRTMAGIDAKGRLLLVTVDGRRTGDGSEGFTLHEAAAYMRSLGAVQALNLDGGGSTAFTQDGTLLNHPSDATGERPVGDTVHVLPPRLH</sequence>
<dbReference type="STRING" id="380248.SAMN05216251_12544"/>
<proteinExistence type="predicted"/>
<dbReference type="AlphaFoldDB" id="A0A1I2KVA9"/>
<evidence type="ECO:0000256" key="1">
    <source>
        <dbReference type="SAM" id="SignalP"/>
    </source>
</evidence>
<feature type="domain" description="Phosphodiester glycosidase" evidence="3">
    <location>
        <begin position="358"/>
        <end position="549"/>
    </location>
</feature>
<keyword evidence="5" id="KW-1185">Reference proteome</keyword>
<dbReference type="RefSeq" id="WP_245796546.1">
    <property type="nucleotide sequence ID" value="NZ_FONG01000025.1"/>
</dbReference>